<evidence type="ECO:0000256" key="1">
    <source>
        <dbReference type="ARBA" id="ARBA00006484"/>
    </source>
</evidence>
<dbReference type="PANTHER" id="PTHR24320">
    <property type="entry name" value="RETINOL DEHYDROGENASE"/>
    <property type="match status" value="1"/>
</dbReference>
<gene>
    <name evidence="3" type="ORF">BP5796_02728</name>
</gene>
<dbReference type="PANTHER" id="PTHR24320:SF283">
    <property type="entry name" value="RETINOL DEHYDROGENASE 11"/>
    <property type="match status" value="1"/>
</dbReference>
<dbReference type="Proteomes" id="UP000256328">
    <property type="component" value="Unassembled WGS sequence"/>
</dbReference>
<dbReference type="OrthoDB" id="191139at2759"/>
<keyword evidence="2" id="KW-0560">Oxidoreductase</keyword>
<dbReference type="PRINTS" id="PR00080">
    <property type="entry name" value="SDRFAMILY"/>
</dbReference>
<dbReference type="AlphaFoldDB" id="A0A3D8SZ11"/>
<comment type="similarity">
    <text evidence="1">Belongs to the short-chain dehydrogenases/reductases (SDR) family.</text>
</comment>
<dbReference type="PRINTS" id="PR00081">
    <property type="entry name" value="GDHRDH"/>
</dbReference>
<evidence type="ECO:0000313" key="3">
    <source>
        <dbReference type="EMBL" id="RDW91563.1"/>
    </source>
</evidence>
<dbReference type="SUPFAM" id="SSF51735">
    <property type="entry name" value="NAD(P)-binding Rossmann-fold domains"/>
    <property type="match status" value="1"/>
</dbReference>
<comment type="caution">
    <text evidence="3">The sequence shown here is derived from an EMBL/GenBank/DDBJ whole genome shotgun (WGS) entry which is preliminary data.</text>
</comment>
<evidence type="ECO:0000313" key="4">
    <source>
        <dbReference type="Proteomes" id="UP000256328"/>
    </source>
</evidence>
<dbReference type="InterPro" id="IPR036291">
    <property type="entry name" value="NAD(P)-bd_dom_sf"/>
</dbReference>
<dbReference type="Pfam" id="PF13561">
    <property type="entry name" value="adh_short_C2"/>
    <property type="match status" value="1"/>
</dbReference>
<protein>
    <submittedName>
        <fullName evidence="3">Uncharacterized protein</fullName>
    </submittedName>
</protein>
<dbReference type="Gene3D" id="3.40.50.720">
    <property type="entry name" value="NAD(P)-binding Rossmann-like Domain"/>
    <property type="match status" value="1"/>
</dbReference>
<sequence>MRVLRREERTGCPVLLSLWSAEKDHRSKKQNIQHSKLEPLIQGVVYRYRTIEIHPFHELLISAITVRIPRKEDYVVTLDLASFDSIRHAAAEINARVAKLDVLINNAGIMGLEKYTLTRDGLEAQFGANHIGHFLFTNLIMPKIIAAGPGARVVNLSSNGHWLGDWRGEDYNFHDGQAYDPWAAYGQSKTASILFAKSLVAKLGAKGVLAYSLHPGMIQTNLGNDVDLGVWPGVFAMFAARGYPVDENLTRFKTLPQGVATTLTAALSPEIVKHSGAYLVDCNISGNVARHATDMDRAEALWKESEKIVGESFAY</sequence>
<dbReference type="EMBL" id="PDLN01000003">
    <property type="protein sequence ID" value="RDW91563.1"/>
    <property type="molecule type" value="Genomic_DNA"/>
</dbReference>
<keyword evidence="4" id="KW-1185">Reference proteome</keyword>
<organism evidence="3 4">
    <name type="scientific">Coleophoma crateriformis</name>
    <dbReference type="NCBI Taxonomy" id="565419"/>
    <lineage>
        <taxon>Eukaryota</taxon>
        <taxon>Fungi</taxon>
        <taxon>Dikarya</taxon>
        <taxon>Ascomycota</taxon>
        <taxon>Pezizomycotina</taxon>
        <taxon>Leotiomycetes</taxon>
        <taxon>Helotiales</taxon>
        <taxon>Dermateaceae</taxon>
        <taxon>Coleophoma</taxon>
    </lineage>
</organism>
<reference evidence="3 4" key="1">
    <citation type="journal article" date="2018" name="IMA Fungus">
        <title>IMA Genome-F 9: Draft genome sequence of Annulohypoxylon stygium, Aspergillus mulundensis, Berkeleyomyces basicola (syn. Thielaviopsis basicola), Ceratocystis smalleyi, two Cercospora beticola strains, Coleophoma cylindrospora, Fusarium fracticaudum, Phialophora cf. hyalina, and Morchella septimelata.</title>
        <authorList>
            <person name="Wingfield B.D."/>
            <person name="Bills G.F."/>
            <person name="Dong Y."/>
            <person name="Huang W."/>
            <person name="Nel W.J."/>
            <person name="Swalarsk-Parry B.S."/>
            <person name="Vaghefi N."/>
            <person name="Wilken P.M."/>
            <person name="An Z."/>
            <person name="de Beer Z.W."/>
            <person name="De Vos L."/>
            <person name="Chen L."/>
            <person name="Duong T.A."/>
            <person name="Gao Y."/>
            <person name="Hammerbacher A."/>
            <person name="Kikkert J.R."/>
            <person name="Li Y."/>
            <person name="Li H."/>
            <person name="Li K."/>
            <person name="Li Q."/>
            <person name="Liu X."/>
            <person name="Ma X."/>
            <person name="Naidoo K."/>
            <person name="Pethybridge S.J."/>
            <person name="Sun J."/>
            <person name="Steenkamp E.T."/>
            <person name="van der Nest M.A."/>
            <person name="van Wyk S."/>
            <person name="Wingfield M.J."/>
            <person name="Xiong C."/>
            <person name="Yue Q."/>
            <person name="Zhang X."/>
        </authorList>
    </citation>
    <scope>NUCLEOTIDE SEQUENCE [LARGE SCALE GENOMIC DNA]</scope>
    <source>
        <strain evidence="3 4">BP5796</strain>
    </source>
</reference>
<dbReference type="GO" id="GO:0016491">
    <property type="term" value="F:oxidoreductase activity"/>
    <property type="evidence" value="ECO:0007669"/>
    <property type="project" value="UniProtKB-KW"/>
</dbReference>
<name>A0A3D8SZ11_9HELO</name>
<proteinExistence type="inferred from homology"/>
<accession>A0A3D8SZ11</accession>
<evidence type="ECO:0000256" key="2">
    <source>
        <dbReference type="ARBA" id="ARBA00023002"/>
    </source>
</evidence>
<dbReference type="InterPro" id="IPR002347">
    <property type="entry name" value="SDR_fam"/>
</dbReference>